<dbReference type="STRING" id="4999.A0A1Y1U708"/>
<dbReference type="PROSITE" id="PS50005">
    <property type="entry name" value="TPR"/>
    <property type="match status" value="2"/>
</dbReference>
<feature type="repeat" description="TPR" evidence="3">
    <location>
        <begin position="619"/>
        <end position="652"/>
    </location>
</feature>
<dbReference type="PANTHER" id="PTHR16193:SF0">
    <property type="entry name" value="TETRATRICOPEPTIDE REPEAT PROTEIN 27"/>
    <property type="match status" value="1"/>
</dbReference>
<proteinExistence type="predicted"/>
<dbReference type="Gene3D" id="1.25.40.10">
    <property type="entry name" value="Tetratricopeptide repeat domain"/>
    <property type="match status" value="1"/>
</dbReference>
<name>A0A1Y1U708_9TREE</name>
<feature type="repeat" description="TPR" evidence="3">
    <location>
        <begin position="585"/>
        <end position="618"/>
    </location>
</feature>
<dbReference type="PANTHER" id="PTHR16193">
    <property type="entry name" value="TETRATRICOPEPTIDE REPEAT PROTEIN 27"/>
    <property type="match status" value="1"/>
</dbReference>
<sequence>MDKMNGAEDWEWDLISSSVKLGESSTSSRTATLANCLCRAEFQAILESDEAKDVLSDERLYRDLVTGYQASGPSHDDEANRPIAMQAEQTLARLIIAIALLHAFVQANWTGPDLDFSPLDLLPAPIAKDVSVEQLNESAIPLLTLGGEPAYHLSTHSSLFLLALRVLNSCQGLHTFSWWKLRFHLVHLSLLDEPVELSPSILDQVKALAENLPEDPDLQARYHLEVGLYHQALGQDKLANAHFLEAARSSGLEFQLTGALGVKTKFQVNPLSQLVLLAESRDRPGGDTEAAIATADPSLPEASASGTPSSMPETMALNDDTLLEETQFTKLVNPEPTAPTSSLSRLAHLDPANQPPLHPLDQSLLLSLCLSQHNQTPESGLTASQMMPFVSRVISHPRNWSVHTVALLLRSRLESTRSRTVERSALQLAALIEQMPTSDSTPKERLRYFHQIPLPSRWAMEKELAKRYLSLGVTRSALDIFTRLEMWEDAVSCLQRMERDEEAEKIVRDLLEGRIIESDLVPVLKKDMSDTRREKMSAGRQAKLWCILGDLSLTSDGASKDPQAAKDRAMECYDKAWQVSNETFSRAMRSKGALHFSSREYEQVVECLRKALEINPLYGRTWFTLGVSLTRLERWSEAKEAFQREVGVDEEDAEGWNNLAAIYLRLYEDSKGEEELAAAPFSDKLMAFRALRQGIKFAPNNWRMWSNYMIIAGDVGELAESARAMGRVIEHRKADSSRAVMGEVEFDVLDKLVDSVTRDDHALVKQGSLLSKSSNEGIGLLPILDRLFDHSILARVSDQPRVWRAHGRLARWKEEWKIAMEDYIRAYQSGPSCLPGVETDKDKFAAAVLELEELVGVFQALGPKIPKEEGKKAGDWTFQARGLVRTFIGRTRASFEDDPEMERLKALLGELKNSK</sequence>
<evidence type="ECO:0000256" key="3">
    <source>
        <dbReference type="PROSITE-ProRule" id="PRU00339"/>
    </source>
</evidence>
<evidence type="ECO:0000256" key="1">
    <source>
        <dbReference type="ARBA" id="ARBA00022737"/>
    </source>
</evidence>
<dbReference type="InterPro" id="IPR011990">
    <property type="entry name" value="TPR-like_helical_dom_sf"/>
</dbReference>
<gene>
    <name evidence="5" type="ORF">BD324DRAFT_638689</name>
</gene>
<dbReference type="RefSeq" id="XP_021868110.1">
    <property type="nucleotide sequence ID" value="XM_022017145.1"/>
</dbReference>
<dbReference type="FunCoup" id="A0A1Y1U708">
    <property type="interactions" value="835"/>
</dbReference>
<evidence type="ECO:0000256" key="4">
    <source>
        <dbReference type="SAM" id="MobiDB-lite"/>
    </source>
</evidence>
<evidence type="ECO:0000313" key="6">
    <source>
        <dbReference type="Proteomes" id="UP000193218"/>
    </source>
</evidence>
<dbReference type="InParanoid" id="A0A1Y1U708"/>
<organism evidence="5 6">
    <name type="scientific">Kockovaella imperatae</name>
    <dbReference type="NCBI Taxonomy" id="4999"/>
    <lineage>
        <taxon>Eukaryota</taxon>
        <taxon>Fungi</taxon>
        <taxon>Dikarya</taxon>
        <taxon>Basidiomycota</taxon>
        <taxon>Agaricomycotina</taxon>
        <taxon>Tremellomycetes</taxon>
        <taxon>Tremellales</taxon>
        <taxon>Cuniculitremaceae</taxon>
        <taxon>Kockovaella</taxon>
    </lineage>
</organism>
<dbReference type="SMART" id="SM00028">
    <property type="entry name" value="TPR"/>
    <property type="match status" value="3"/>
</dbReference>
<dbReference type="EMBL" id="NBSH01000017">
    <property type="protein sequence ID" value="ORX33811.1"/>
    <property type="molecule type" value="Genomic_DNA"/>
</dbReference>
<dbReference type="OrthoDB" id="1936594at2759"/>
<accession>A0A1Y1U708</accession>
<reference evidence="5 6" key="1">
    <citation type="submission" date="2017-03" db="EMBL/GenBank/DDBJ databases">
        <title>Widespread Adenine N6-methylation of Active Genes in Fungi.</title>
        <authorList>
            <consortium name="DOE Joint Genome Institute"/>
            <person name="Mondo S.J."/>
            <person name="Dannebaum R.O."/>
            <person name="Kuo R.C."/>
            <person name="Louie K.B."/>
            <person name="Bewick A.J."/>
            <person name="Labutti K."/>
            <person name="Haridas S."/>
            <person name="Kuo A."/>
            <person name="Salamov A."/>
            <person name="Ahrendt S.R."/>
            <person name="Lau R."/>
            <person name="Bowen B.P."/>
            <person name="Lipzen A."/>
            <person name="Sullivan W."/>
            <person name="Andreopoulos W.B."/>
            <person name="Clum A."/>
            <person name="Lindquist E."/>
            <person name="Daum C."/>
            <person name="Northen T.R."/>
            <person name="Ramamoorthy G."/>
            <person name="Schmitz R.J."/>
            <person name="Gryganskyi A."/>
            <person name="Culley D."/>
            <person name="Magnuson J."/>
            <person name="James T.Y."/>
            <person name="O'Malley M.A."/>
            <person name="Stajich J.E."/>
            <person name="Spatafora J.W."/>
            <person name="Visel A."/>
            <person name="Grigoriev I.V."/>
        </authorList>
    </citation>
    <scope>NUCLEOTIDE SEQUENCE [LARGE SCALE GENOMIC DNA]</scope>
    <source>
        <strain evidence="5 6">NRRL Y-17943</strain>
    </source>
</reference>
<dbReference type="SUPFAM" id="SSF48452">
    <property type="entry name" value="TPR-like"/>
    <property type="match status" value="1"/>
</dbReference>
<evidence type="ECO:0000256" key="2">
    <source>
        <dbReference type="ARBA" id="ARBA00022803"/>
    </source>
</evidence>
<dbReference type="AlphaFoldDB" id="A0A1Y1U708"/>
<dbReference type="InterPro" id="IPR019734">
    <property type="entry name" value="TPR_rpt"/>
</dbReference>
<feature type="region of interest" description="Disordered" evidence="4">
    <location>
        <begin position="282"/>
        <end position="310"/>
    </location>
</feature>
<keyword evidence="6" id="KW-1185">Reference proteome</keyword>
<dbReference type="GeneID" id="33558954"/>
<comment type="caution">
    <text evidence="5">The sequence shown here is derived from an EMBL/GenBank/DDBJ whole genome shotgun (WGS) entry which is preliminary data.</text>
</comment>
<evidence type="ECO:0000313" key="5">
    <source>
        <dbReference type="EMBL" id="ORX33811.1"/>
    </source>
</evidence>
<protein>
    <submittedName>
        <fullName evidence="5">Uncharacterized protein</fullName>
    </submittedName>
</protein>
<dbReference type="InterPro" id="IPR044244">
    <property type="entry name" value="TTC27/Emw1"/>
</dbReference>
<keyword evidence="2 3" id="KW-0802">TPR repeat</keyword>
<dbReference type="Proteomes" id="UP000193218">
    <property type="component" value="Unassembled WGS sequence"/>
</dbReference>
<keyword evidence="1" id="KW-0677">Repeat</keyword>